<dbReference type="InterPro" id="IPR011990">
    <property type="entry name" value="TPR-like_helical_dom_sf"/>
</dbReference>
<evidence type="ECO:0000256" key="2">
    <source>
        <dbReference type="ARBA" id="ARBA00005386"/>
    </source>
</evidence>
<evidence type="ECO:0000256" key="8">
    <source>
        <dbReference type="PROSITE-ProRule" id="PRU00339"/>
    </source>
</evidence>
<dbReference type="Pfam" id="PF07719">
    <property type="entry name" value="TPR_2"/>
    <property type="match status" value="1"/>
</dbReference>
<dbReference type="OrthoDB" id="255821at2"/>
<dbReference type="SUPFAM" id="SSF53756">
    <property type="entry name" value="UDP-Glycosyltransferase/glycogen phosphorylase"/>
    <property type="match status" value="1"/>
</dbReference>
<accession>A0A1Y6D0E9</accession>
<evidence type="ECO:0000259" key="9">
    <source>
        <dbReference type="Pfam" id="PF13844"/>
    </source>
</evidence>
<feature type="domain" description="O-GlcNAc transferase C-terminal" evidence="9">
    <location>
        <begin position="252"/>
        <end position="406"/>
    </location>
</feature>
<dbReference type="PROSITE" id="PS50005">
    <property type="entry name" value="TPR"/>
    <property type="match status" value="2"/>
</dbReference>
<dbReference type="PANTHER" id="PTHR44998:SF1">
    <property type="entry name" value="UDP-N-ACETYLGLUCOSAMINE--PEPTIDE N-ACETYLGLUCOSAMINYLTRANSFERASE 110 KDA SUBUNIT"/>
    <property type="match status" value="1"/>
</dbReference>
<name>A0A1Y6D0E9_9GAMM</name>
<evidence type="ECO:0000313" key="10">
    <source>
        <dbReference type="EMBL" id="SMF96408.1"/>
    </source>
</evidence>
<comment type="pathway">
    <text evidence="1">Protein modification; protein glycosylation.</text>
</comment>
<dbReference type="STRING" id="1760988.SAMN02949497_3805"/>
<reference evidence="10 11" key="1">
    <citation type="submission" date="2016-12" db="EMBL/GenBank/DDBJ databases">
        <authorList>
            <person name="Song W.-J."/>
            <person name="Kurnit D.M."/>
        </authorList>
    </citation>
    <scope>NUCLEOTIDE SEQUENCE [LARGE SCALE GENOMIC DNA]</scope>
    <source>
        <strain evidence="10 11">175</strain>
    </source>
</reference>
<dbReference type="Gene3D" id="3.40.50.2000">
    <property type="entry name" value="Glycogen Phosphorylase B"/>
    <property type="match status" value="1"/>
</dbReference>
<evidence type="ECO:0000256" key="1">
    <source>
        <dbReference type="ARBA" id="ARBA00004922"/>
    </source>
</evidence>
<dbReference type="SUPFAM" id="SSF48452">
    <property type="entry name" value="TPR-like"/>
    <property type="match status" value="1"/>
</dbReference>
<keyword evidence="7 8" id="KW-0802">TPR repeat</keyword>
<comment type="similarity">
    <text evidence="2">Belongs to the glycosyltransferase 41 family. O-GlcNAc transferase subfamily.</text>
</comment>
<gene>
    <name evidence="10" type="ORF">SAMN02949497_3805</name>
</gene>
<dbReference type="EMBL" id="FXAM01000001">
    <property type="protein sequence ID" value="SMF96408.1"/>
    <property type="molecule type" value="Genomic_DNA"/>
</dbReference>
<feature type="domain" description="O-GlcNAc transferase C-terminal" evidence="9">
    <location>
        <begin position="416"/>
        <end position="602"/>
    </location>
</feature>
<dbReference type="Pfam" id="PF13844">
    <property type="entry name" value="Glyco_transf_41"/>
    <property type="match status" value="2"/>
</dbReference>
<keyword evidence="5 10" id="KW-0808">Transferase</keyword>
<dbReference type="Gene3D" id="3.40.50.11380">
    <property type="match status" value="1"/>
</dbReference>
<dbReference type="InterPro" id="IPR013105">
    <property type="entry name" value="TPR_2"/>
</dbReference>
<keyword evidence="11" id="KW-1185">Reference proteome</keyword>
<evidence type="ECO:0000256" key="7">
    <source>
        <dbReference type="ARBA" id="ARBA00022803"/>
    </source>
</evidence>
<dbReference type="RefSeq" id="WP_085215299.1">
    <property type="nucleotide sequence ID" value="NZ_FXAM01000001.1"/>
</dbReference>
<dbReference type="SMART" id="SM00028">
    <property type="entry name" value="TPR"/>
    <property type="match status" value="4"/>
</dbReference>
<evidence type="ECO:0000256" key="6">
    <source>
        <dbReference type="ARBA" id="ARBA00022737"/>
    </source>
</evidence>
<sequence>MVTQSGKLVQAIALQNQGDWATAARLFREILEDEPSNGAALYSLAVIALNQGDPAEGLAYCERGTRAAPHFAPLWFAQGSLLQTLGRRQEALASYDQALAIQPDYVEALVNSGALLRDLLRHQDALARFDRALALNPDYLPALANSAILLTEFKQGEQAIARFERLLQLNPGYDYGPGLLLYEKMHCADWNGFESARAAIVEGIRAGRKVCKSLAFMALSDSASDQFLCARLFAHYYCPPPGPPLWRGERYTHDRIRLAYVSPDLREHPVGHLMAGVFEHHDKSRFETFAISLGPDDGSRLRGRMVQAFDHFIDARALGARQIAEQMRAMEVDIAVDLAGYTSDSRIEIFAHRPAPVQVNFLGYPGTLGVGFMDYLLADRQVIPPEHQPFYSERVAYLPDCYLPTDASIAIGPTPTRADCGLPDTGRVFCSFSQDYKISPPLWAVWMRVLAQVPDSVLWLASRGDTNRRNLQAAAQAQGIAPGRLVFAGRVPRVEDHLARYRLADLFLDTWPYNAHSTAADALMAGLPVVTYMGGAFPARVAGSLLHAIGMPELIATSLDGYADLIIELAHAPTRIAGLKERLRTERGHWPLFDTARFCRNLELAYASMLSQGY</sequence>
<dbReference type="AlphaFoldDB" id="A0A1Y6D0E9"/>
<keyword evidence="6" id="KW-0677">Repeat</keyword>
<dbReference type="Proteomes" id="UP000192923">
    <property type="component" value="Unassembled WGS sequence"/>
</dbReference>
<protein>
    <recommendedName>
        <fullName evidence="3">protein O-GlcNAc transferase</fullName>
        <ecNumber evidence="3">2.4.1.255</ecNumber>
    </recommendedName>
</protein>
<organism evidence="10 11">
    <name type="scientific">Methylomagnum ishizawai</name>
    <dbReference type="NCBI Taxonomy" id="1760988"/>
    <lineage>
        <taxon>Bacteria</taxon>
        <taxon>Pseudomonadati</taxon>
        <taxon>Pseudomonadota</taxon>
        <taxon>Gammaproteobacteria</taxon>
        <taxon>Methylococcales</taxon>
        <taxon>Methylococcaceae</taxon>
        <taxon>Methylomagnum</taxon>
    </lineage>
</organism>
<evidence type="ECO:0000313" key="11">
    <source>
        <dbReference type="Proteomes" id="UP000192923"/>
    </source>
</evidence>
<dbReference type="InterPro" id="IPR029489">
    <property type="entry name" value="OGT/SEC/SPY_C"/>
</dbReference>
<dbReference type="Pfam" id="PF13432">
    <property type="entry name" value="TPR_16"/>
    <property type="match status" value="1"/>
</dbReference>
<keyword evidence="4" id="KW-0328">Glycosyltransferase</keyword>
<dbReference type="EC" id="2.4.1.255" evidence="3"/>
<dbReference type="Pfam" id="PF14559">
    <property type="entry name" value="TPR_19"/>
    <property type="match status" value="1"/>
</dbReference>
<feature type="repeat" description="TPR" evidence="8">
    <location>
        <begin position="72"/>
        <end position="105"/>
    </location>
</feature>
<evidence type="ECO:0000256" key="5">
    <source>
        <dbReference type="ARBA" id="ARBA00022679"/>
    </source>
</evidence>
<dbReference type="InterPro" id="IPR019734">
    <property type="entry name" value="TPR_rpt"/>
</dbReference>
<feature type="repeat" description="TPR" evidence="8">
    <location>
        <begin position="106"/>
        <end position="139"/>
    </location>
</feature>
<dbReference type="GO" id="GO:0097363">
    <property type="term" value="F:protein O-acetylglucosaminyltransferase activity"/>
    <property type="evidence" value="ECO:0007669"/>
    <property type="project" value="UniProtKB-EC"/>
</dbReference>
<evidence type="ECO:0000256" key="4">
    <source>
        <dbReference type="ARBA" id="ARBA00022676"/>
    </source>
</evidence>
<dbReference type="PANTHER" id="PTHR44998">
    <property type="match status" value="1"/>
</dbReference>
<evidence type="ECO:0000256" key="3">
    <source>
        <dbReference type="ARBA" id="ARBA00011970"/>
    </source>
</evidence>
<dbReference type="Gene3D" id="1.25.40.10">
    <property type="entry name" value="Tetratricopeptide repeat domain"/>
    <property type="match status" value="2"/>
</dbReference>
<proteinExistence type="inferred from homology"/>